<organism evidence="8 9">
    <name type="scientific">Methyloceanibacter stevinii</name>
    <dbReference type="NCBI Taxonomy" id="1774970"/>
    <lineage>
        <taxon>Bacteria</taxon>
        <taxon>Pseudomonadati</taxon>
        <taxon>Pseudomonadota</taxon>
        <taxon>Alphaproteobacteria</taxon>
        <taxon>Hyphomicrobiales</taxon>
        <taxon>Hyphomicrobiaceae</taxon>
        <taxon>Methyloceanibacter</taxon>
    </lineage>
</organism>
<dbReference type="PANTHER" id="PTHR23519">
    <property type="entry name" value="AUTOPHAGY-RELATED PROTEIN 22"/>
    <property type="match status" value="1"/>
</dbReference>
<evidence type="ECO:0000259" key="7">
    <source>
        <dbReference type="PROSITE" id="PS50850"/>
    </source>
</evidence>
<feature type="transmembrane region" description="Helical" evidence="6">
    <location>
        <begin position="204"/>
        <end position="223"/>
    </location>
</feature>
<keyword evidence="4 6" id="KW-1133">Transmembrane helix</keyword>
<feature type="transmembrane region" description="Helical" evidence="6">
    <location>
        <begin position="258"/>
        <end position="282"/>
    </location>
</feature>
<dbReference type="InterPro" id="IPR024671">
    <property type="entry name" value="Atg22-like"/>
</dbReference>
<keyword evidence="2" id="KW-0813">Transport</keyword>
<feature type="transmembrane region" description="Helical" evidence="6">
    <location>
        <begin position="114"/>
        <end position="133"/>
    </location>
</feature>
<dbReference type="Proteomes" id="UP000094172">
    <property type="component" value="Unassembled WGS sequence"/>
</dbReference>
<gene>
    <name evidence="8" type="ORF">AUC70_02665</name>
</gene>
<comment type="subcellular location">
    <subcellularLocation>
        <location evidence="1">Endomembrane system</location>
        <topology evidence="1">Multi-pass membrane protein</topology>
    </subcellularLocation>
</comment>
<dbReference type="Pfam" id="PF11700">
    <property type="entry name" value="ATG22"/>
    <property type="match status" value="1"/>
</dbReference>
<feature type="transmembrane region" description="Helical" evidence="6">
    <location>
        <begin position="21"/>
        <end position="44"/>
    </location>
</feature>
<protein>
    <submittedName>
        <fullName evidence="8">MFS transporter</fullName>
    </submittedName>
</protein>
<dbReference type="PROSITE" id="PS50850">
    <property type="entry name" value="MFS"/>
    <property type="match status" value="1"/>
</dbReference>
<evidence type="ECO:0000256" key="2">
    <source>
        <dbReference type="ARBA" id="ARBA00022448"/>
    </source>
</evidence>
<evidence type="ECO:0000313" key="9">
    <source>
        <dbReference type="Proteomes" id="UP000094172"/>
    </source>
</evidence>
<feature type="transmembrane region" description="Helical" evidence="6">
    <location>
        <begin position="324"/>
        <end position="342"/>
    </location>
</feature>
<dbReference type="Gene3D" id="1.20.1250.20">
    <property type="entry name" value="MFS general substrate transporter like domains"/>
    <property type="match status" value="1"/>
</dbReference>
<dbReference type="InterPro" id="IPR020846">
    <property type="entry name" value="MFS_dom"/>
</dbReference>
<feature type="transmembrane region" description="Helical" evidence="6">
    <location>
        <begin position="56"/>
        <end position="77"/>
    </location>
</feature>
<dbReference type="PANTHER" id="PTHR23519:SF1">
    <property type="entry name" value="AUTOPHAGY-RELATED PROTEIN 22"/>
    <property type="match status" value="1"/>
</dbReference>
<dbReference type="InterPro" id="IPR036259">
    <property type="entry name" value="MFS_trans_sf"/>
</dbReference>
<name>A0A1E3VQJ5_9HYPH</name>
<feature type="transmembrane region" description="Helical" evidence="6">
    <location>
        <begin position="436"/>
        <end position="455"/>
    </location>
</feature>
<feature type="transmembrane region" description="Helical" evidence="6">
    <location>
        <begin position="294"/>
        <end position="315"/>
    </location>
</feature>
<evidence type="ECO:0000256" key="3">
    <source>
        <dbReference type="ARBA" id="ARBA00022692"/>
    </source>
</evidence>
<evidence type="ECO:0000256" key="1">
    <source>
        <dbReference type="ARBA" id="ARBA00004127"/>
    </source>
</evidence>
<evidence type="ECO:0000313" key="8">
    <source>
        <dbReference type="EMBL" id="ODR95793.1"/>
    </source>
</evidence>
<feature type="transmembrane region" description="Helical" evidence="6">
    <location>
        <begin position="89"/>
        <end position="108"/>
    </location>
</feature>
<sequence>MPSAMSDAAQPVGKRGVVGWALFDWATQPYYTLVVTFLFAPYFVNGFMSDPAHAQSLWAFATSAAQLLTAVLAPVLGAIVDAGLRRKPWIGVFSAMLIIGLGGLWFAVPGSTAAVPLVLVSFGIATLGVELATQFNNAMMPGLVSARRLGRLSGLAWAVGYAGGLVSLALVAGLLVTSPHTGKTLFGLDPILALDTATREGDRLVGPFSALWYLVFVLPMFLFTPDRRSTPAAVNPVREGLGRLLQSLRELLRAHRNVALFLLARMLYADGCAAVFSFGAIYAASVFGWGVTELGLFGIILTVAAFFGAGLGGLVDDNVGSKRVIVAGLLIFIVGSLGVLSVDPDEIFFFVPVTEKVDGGGLFASTGERVLLSFALLIGIALGPIQASSRTLLARICPPAQTTEFFGFFSFSGKVTAFAAPLAIGIVTTLTDSQRLGISISLVFLIVGLLLLLPVRSSR</sequence>
<keyword evidence="3 6" id="KW-0812">Transmembrane</keyword>
<evidence type="ECO:0000256" key="4">
    <source>
        <dbReference type="ARBA" id="ARBA00022989"/>
    </source>
</evidence>
<reference evidence="8 9" key="1">
    <citation type="journal article" date="2016" name="Environ. Microbiol.">
        <title>New Methyloceanibacter diversity from North Sea sediments includes methanotroph containing solely the soluble methane monooxygenase.</title>
        <authorList>
            <person name="Vekeman B."/>
            <person name="Kerckhof F.M."/>
            <person name="Cremers G."/>
            <person name="de Vos P."/>
            <person name="Vandamme P."/>
            <person name="Boon N."/>
            <person name="Op den Camp H.J."/>
            <person name="Heylen K."/>
        </authorList>
    </citation>
    <scope>NUCLEOTIDE SEQUENCE [LARGE SCALE GENOMIC DNA]</scope>
    <source>
        <strain evidence="8 9">R-67176</strain>
    </source>
</reference>
<dbReference type="InterPro" id="IPR050495">
    <property type="entry name" value="ATG22/LtaA_families"/>
</dbReference>
<proteinExistence type="predicted"/>
<comment type="caution">
    <text evidence="8">The sequence shown here is derived from an EMBL/GenBank/DDBJ whole genome shotgun (WGS) entry which is preliminary data.</text>
</comment>
<keyword evidence="9" id="KW-1185">Reference proteome</keyword>
<dbReference type="GO" id="GO:0022857">
    <property type="term" value="F:transmembrane transporter activity"/>
    <property type="evidence" value="ECO:0007669"/>
    <property type="project" value="InterPro"/>
</dbReference>
<feature type="transmembrane region" description="Helical" evidence="6">
    <location>
        <begin position="154"/>
        <end position="176"/>
    </location>
</feature>
<feature type="transmembrane region" description="Helical" evidence="6">
    <location>
        <begin position="405"/>
        <end position="430"/>
    </location>
</feature>
<feature type="domain" description="Major facilitator superfamily (MFS) profile" evidence="7">
    <location>
        <begin position="257"/>
        <end position="459"/>
    </location>
</feature>
<accession>A0A1E3VQJ5</accession>
<dbReference type="STRING" id="1774970.AUC70_02665"/>
<feature type="transmembrane region" description="Helical" evidence="6">
    <location>
        <begin position="370"/>
        <end position="393"/>
    </location>
</feature>
<dbReference type="AlphaFoldDB" id="A0A1E3VQJ5"/>
<evidence type="ECO:0000256" key="5">
    <source>
        <dbReference type="ARBA" id="ARBA00023136"/>
    </source>
</evidence>
<dbReference type="EMBL" id="LPWE01000010">
    <property type="protein sequence ID" value="ODR95793.1"/>
    <property type="molecule type" value="Genomic_DNA"/>
</dbReference>
<dbReference type="SUPFAM" id="SSF103473">
    <property type="entry name" value="MFS general substrate transporter"/>
    <property type="match status" value="1"/>
</dbReference>
<dbReference type="GO" id="GO:0012505">
    <property type="term" value="C:endomembrane system"/>
    <property type="evidence" value="ECO:0007669"/>
    <property type="project" value="UniProtKB-SubCell"/>
</dbReference>
<keyword evidence="5 6" id="KW-0472">Membrane</keyword>
<evidence type="ECO:0000256" key="6">
    <source>
        <dbReference type="SAM" id="Phobius"/>
    </source>
</evidence>